<accession>A0A0R1UTN9</accession>
<dbReference type="InterPro" id="IPR029100">
    <property type="entry name" value="Ntox50"/>
</dbReference>
<dbReference type="EMBL" id="AZGC01000001">
    <property type="protein sequence ID" value="KRL96569.1"/>
    <property type="molecule type" value="Genomic_DNA"/>
</dbReference>
<sequence>MKITAKNSAYWQNRDKYEREYILKNLADDEQLNRRLQLYYDQAIDNINQIIDSELAKTINSRTGKPSKMDVEAYQRTAKKIVQEAQLRRSQGQSVSYSDYSKAVNDHLRIYNATMRINRLEMIKSKIGLEMTRAGLNVDADLRDNLSTKYQDEINRQAGIMGESVPSSLLTSSAIAKTIMAQTNSATFSDRIWANQDALKAKLDVALTNGIIQGQNPRKIARNLKGVVSDTVKNHRYVTERIARTETARVQHQAQLESMKSTGVKYVKWMTEPKACDECQGIQMAKPTEYGSGIYELDKVPSIPVHPNCRCAIGAYWVDDENLKTDSEFIKSKIKSGEWGMKINSEKQEPHMESTRLEGKSYLFDTENPQELLEKYSGTGRIELTFNGDRTNKENIDVGRYVGIDYRSKEKVTGIRIHHSKKRTHIVPWQQRKGDK</sequence>
<comment type="caution">
    <text evidence="3">The sequence shown here is derived from an EMBL/GenBank/DDBJ whole genome shotgun (WGS) entry which is preliminary data.</text>
</comment>
<proteinExistence type="predicted"/>
<feature type="domain" description="Phage head morphogenesis" evidence="1">
    <location>
        <begin position="203"/>
        <end position="313"/>
    </location>
</feature>
<keyword evidence="4" id="KW-1185">Reference proteome</keyword>
<dbReference type="PATRIC" id="fig|1423742.4.peg.681"/>
<dbReference type="AlphaFoldDB" id="A0A0R1UTN9"/>
<dbReference type="Pfam" id="PF04233">
    <property type="entry name" value="Phage_Mu_F"/>
    <property type="match status" value="1"/>
</dbReference>
<evidence type="ECO:0000259" key="2">
    <source>
        <dbReference type="Pfam" id="PF15542"/>
    </source>
</evidence>
<evidence type="ECO:0000313" key="4">
    <source>
        <dbReference type="Proteomes" id="UP000051084"/>
    </source>
</evidence>
<dbReference type="Proteomes" id="UP000051084">
    <property type="component" value="Unassembled WGS sequence"/>
</dbReference>
<name>A0A0R1UTN9_9LACO</name>
<dbReference type="STRING" id="417373.GCA_001570685_01485"/>
<protein>
    <submittedName>
        <fullName evidence="3">Phage head morphogenesis protein</fullName>
    </submittedName>
</protein>
<dbReference type="NCBIfam" id="TIGR01641">
    <property type="entry name" value="phageSPP1_gp7"/>
    <property type="match status" value="1"/>
</dbReference>
<evidence type="ECO:0000259" key="1">
    <source>
        <dbReference type="Pfam" id="PF04233"/>
    </source>
</evidence>
<reference evidence="3 4" key="1">
    <citation type="journal article" date="2015" name="Genome Announc.">
        <title>Expanding the biotechnology potential of lactobacilli through comparative genomics of 213 strains and associated genera.</title>
        <authorList>
            <person name="Sun Z."/>
            <person name="Harris H.M."/>
            <person name="McCann A."/>
            <person name="Guo C."/>
            <person name="Argimon S."/>
            <person name="Zhang W."/>
            <person name="Yang X."/>
            <person name="Jeffery I.B."/>
            <person name="Cooney J.C."/>
            <person name="Kagawa T.F."/>
            <person name="Liu W."/>
            <person name="Song Y."/>
            <person name="Salvetti E."/>
            <person name="Wrobel A."/>
            <person name="Rasinkangas P."/>
            <person name="Parkhill J."/>
            <person name="Rea M.C."/>
            <person name="O'Sullivan O."/>
            <person name="Ritari J."/>
            <person name="Douillard F.P."/>
            <person name="Paul Ross R."/>
            <person name="Yang R."/>
            <person name="Briner A.E."/>
            <person name="Felis G.E."/>
            <person name="de Vos W.M."/>
            <person name="Barrangou R."/>
            <person name="Klaenhammer T.R."/>
            <person name="Caufield P.W."/>
            <person name="Cui Y."/>
            <person name="Zhang H."/>
            <person name="O'Toole P.W."/>
        </authorList>
    </citation>
    <scope>NUCLEOTIDE SEQUENCE [LARGE SCALE GENOMIC DNA]</scope>
    <source>
        <strain evidence="3 4">DSM 18793</strain>
    </source>
</reference>
<gene>
    <name evidence="3" type="ORF">FC21_GL000653</name>
</gene>
<evidence type="ECO:0000313" key="3">
    <source>
        <dbReference type="EMBL" id="KRL96569.1"/>
    </source>
</evidence>
<dbReference type="Pfam" id="PF15542">
    <property type="entry name" value="Ntox50"/>
    <property type="match status" value="1"/>
</dbReference>
<feature type="domain" description="Bacterial toxin 50" evidence="2">
    <location>
        <begin position="343"/>
        <end position="428"/>
    </location>
</feature>
<dbReference type="InterPro" id="IPR006528">
    <property type="entry name" value="Phage_head_morphogenesis_dom"/>
</dbReference>
<organism evidence="3 4">
    <name type="scientific">Limosilactobacillus equigenerosi DSM 18793 = JCM 14505</name>
    <dbReference type="NCBI Taxonomy" id="1423742"/>
    <lineage>
        <taxon>Bacteria</taxon>
        <taxon>Bacillati</taxon>
        <taxon>Bacillota</taxon>
        <taxon>Bacilli</taxon>
        <taxon>Lactobacillales</taxon>
        <taxon>Lactobacillaceae</taxon>
        <taxon>Limosilactobacillus</taxon>
    </lineage>
</organism>